<comment type="caution">
    <text evidence="7">The sequence shown here is derived from an EMBL/GenBank/DDBJ whole genome shotgun (WGS) entry which is preliminary data.</text>
</comment>
<dbReference type="GO" id="GO:0003700">
    <property type="term" value="F:DNA-binding transcription factor activity"/>
    <property type="evidence" value="ECO:0007669"/>
    <property type="project" value="InterPro"/>
</dbReference>
<evidence type="ECO:0000313" key="8">
    <source>
        <dbReference type="Proteomes" id="UP000325255"/>
    </source>
</evidence>
<dbReference type="SUPFAM" id="SSF51182">
    <property type="entry name" value="RmlC-like cupins"/>
    <property type="match status" value="1"/>
</dbReference>
<evidence type="ECO:0000256" key="1">
    <source>
        <dbReference type="ARBA" id="ARBA00022491"/>
    </source>
</evidence>
<feature type="domain" description="HTH araC/xylS-type" evidence="6">
    <location>
        <begin position="165"/>
        <end position="263"/>
    </location>
</feature>
<dbReference type="InterPro" id="IPR014710">
    <property type="entry name" value="RmlC-like_jellyroll"/>
</dbReference>
<keyword evidence="4" id="KW-0010">Activator</keyword>
<dbReference type="EMBL" id="VWPK01000029">
    <property type="protein sequence ID" value="KAA5610713.1"/>
    <property type="molecule type" value="Genomic_DNA"/>
</dbReference>
<evidence type="ECO:0000256" key="3">
    <source>
        <dbReference type="ARBA" id="ARBA00023125"/>
    </source>
</evidence>
<evidence type="ECO:0000256" key="4">
    <source>
        <dbReference type="ARBA" id="ARBA00023159"/>
    </source>
</evidence>
<gene>
    <name evidence="7" type="ORF">F1189_18245</name>
</gene>
<dbReference type="InterPro" id="IPR020449">
    <property type="entry name" value="Tscrpt_reg_AraC-type_HTH"/>
</dbReference>
<accession>A0A5M6IQZ3</accession>
<evidence type="ECO:0000256" key="5">
    <source>
        <dbReference type="ARBA" id="ARBA00023163"/>
    </source>
</evidence>
<keyword evidence="8" id="KW-1185">Reference proteome</keyword>
<keyword evidence="1" id="KW-0678">Repressor</keyword>
<dbReference type="GO" id="GO:0043565">
    <property type="term" value="F:sequence-specific DNA binding"/>
    <property type="evidence" value="ECO:0007669"/>
    <property type="project" value="InterPro"/>
</dbReference>
<evidence type="ECO:0000259" key="6">
    <source>
        <dbReference type="PROSITE" id="PS01124"/>
    </source>
</evidence>
<dbReference type="Gene3D" id="2.60.120.10">
    <property type="entry name" value="Jelly Rolls"/>
    <property type="match status" value="1"/>
</dbReference>
<dbReference type="PROSITE" id="PS01124">
    <property type="entry name" value="HTH_ARAC_FAMILY_2"/>
    <property type="match status" value="1"/>
</dbReference>
<dbReference type="InterPro" id="IPR009057">
    <property type="entry name" value="Homeodomain-like_sf"/>
</dbReference>
<proteinExistence type="predicted"/>
<dbReference type="Pfam" id="PF12833">
    <property type="entry name" value="HTH_18"/>
    <property type="match status" value="1"/>
</dbReference>
<dbReference type="Gene3D" id="1.10.10.60">
    <property type="entry name" value="Homeodomain-like"/>
    <property type="match status" value="1"/>
</dbReference>
<dbReference type="InterPro" id="IPR018060">
    <property type="entry name" value="HTH_AraC"/>
</dbReference>
<dbReference type="SUPFAM" id="SSF46689">
    <property type="entry name" value="Homeodomain-like"/>
    <property type="match status" value="1"/>
</dbReference>
<dbReference type="PANTHER" id="PTHR11019">
    <property type="entry name" value="HTH-TYPE TRANSCRIPTIONAL REGULATOR NIMR"/>
    <property type="match status" value="1"/>
</dbReference>
<dbReference type="InterPro" id="IPR011051">
    <property type="entry name" value="RmlC_Cupin_sf"/>
</dbReference>
<dbReference type="FunFam" id="1.10.10.60:FF:000132">
    <property type="entry name" value="AraC family transcriptional regulator"/>
    <property type="match status" value="1"/>
</dbReference>
<dbReference type="PRINTS" id="PR00032">
    <property type="entry name" value="HTHARAC"/>
</dbReference>
<dbReference type="InterPro" id="IPR003313">
    <property type="entry name" value="AraC-bd"/>
</dbReference>
<dbReference type="SMART" id="SM00342">
    <property type="entry name" value="HTH_ARAC"/>
    <property type="match status" value="1"/>
</dbReference>
<dbReference type="PANTHER" id="PTHR11019:SF199">
    <property type="entry name" value="HTH-TYPE TRANSCRIPTIONAL REGULATOR NIMR"/>
    <property type="match status" value="1"/>
</dbReference>
<keyword evidence="5" id="KW-0804">Transcription</keyword>
<name>A0A5M6IQZ3_9PROT</name>
<dbReference type="RefSeq" id="WP_150042299.1">
    <property type="nucleotide sequence ID" value="NZ_VWPK01000029.1"/>
</dbReference>
<dbReference type="OrthoDB" id="9804543at2"/>
<reference evidence="7 8" key="1">
    <citation type="submission" date="2019-09" db="EMBL/GenBank/DDBJ databases">
        <title>Genome sequence of Rhodovastum atsumiense, a diverse member of the Acetobacteraceae family of non-sulfur purple photosynthetic bacteria.</title>
        <authorList>
            <person name="Meyer T."/>
            <person name="Kyndt J."/>
        </authorList>
    </citation>
    <scope>NUCLEOTIDE SEQUENCE [LARGE SCALE GENOMIC DNA]</scope>
    <source>
        <strain evidence="7 8">DSM 21279</strain>
    </source>
</reference>
<sequence length="269" mass="31173">MTGLAREWVYDDMPHIDHLPRAILFRSQCIRPGHRVHIHTHAWHKLTYTVSGTLIVFDDNSRFLLPPEQAMWMPAGIPHATGALQQAEFRSLYIADRPDLRMPNSITTITVTPLLRSLILELSEIERNGDKDAYIRRVEALVLEQLPRQTVRNLSLPWPKGPILKKICDQLYADPSDMRDLEEWGREFGASARTLTRRFEHELGIGFREWRNRLCLFRAIDLLQTTTNSITEIAFMLGYSTPSAFSYMFRQQMGSSPSSWRRAQERQPA</sequence>
<dbReference type="CDD" id="cd06124">
    <property type="entry name" value="cupin_NimR-like_N"/>
    <property type="match status" value="1"/>
</dbReference>
<dbReference type="Proteomes" id="UP000325255">
    <property type="component" value="Unassembled WGS sequence"/>
</dbReference>
<keyword evidence="3" id="KW-0238">DNA-binding</keyword>
<dbReference type="AlphaFoldDB" id="A0A5M6IQZ3"/>
<protein>
    <submittedName>
        <fullName evidence="7">Helix-turn-helix transcriptional regulator</fullName>
    </submittedName>
</protein>
<evidence type="ECO:0000313" key="7">
    <source>
        <dbReference type="EMBL" id="KAA5610713.1"/>
    </source>
</evidence>
<evidence type="ECO:0000256" key="2">
    <source>
        <dbReference type="ARBA" id="ARBA00023015"/>
    </source>
</evidence>
<keyword evidence="2" id="KW-0805">Transcription regulation</keyword>
<dbReference type="Pfam" id="PF02311">
    <property type="entry name" value="AraC_binding"/>
    <property type="match status" value="1"/>
</dbReference>
<organism evidence="7 8">
    <name type="scientific">Rhodovastum atsumiense</name>
    <dbReference type="NCBI Taxonomy" id="504468"/>
    <lineage>
        <taxon>Bacteria</taxon>
        <taxon>Pseudomonadati</taxon>
        <taxon>Pseudomonadota</taxon>
        <taxon>Alphaproteobacteria</taxon>
        <taxon>Acetobacterales</taxon>
        <taxon>Acetobacteraceae</taxon>
        <taxon>Rhodovastum</taxon>
    </lineage>
</organism>